<gene>
    <name evidence="1" type="ORF">Tci_876115</name>
</gene>
<feature type="non-terminal residue" evidence="1">
    <location>
        <position position="227"/>
    </location>
</feature>
<protein>
    <submittedName>
        <fullName evidence="1">Uncharacterized protein</fullName>
    </submittedName>
</protein>
<sequence length="227" mass="24931">CLAPNADAEAEALADAQRLAQPNLLIAVALETEALRDAAYHLAAARVVLENVPAMLGDRAARRELALRRHEADAIFRAEWSRLFSPALGAEGLAVDATTASATWLTQARIIELPDARSFSRRLSELAENTFRDTPVLRNELLNRRQLSSAGAAARGALVKAMLNQGEQERLGFTGFPPEYAMYASLLHATGLHYQTAEGSWDWRSPAETPTDRAHLLPVWRAIERLV</sequence>
<organism evidence="1">
    <name type="scientific">Tanacetum cinerariifolium</name>
    <name type="common">Dalmatian daisy</name>
    <name type="synonym">Chrysanthemum cinerariifolium</name>
    <dbReference type="NCBI Taxonomy" id="118510"/>
    <lineage>
        <taxon>Eukaryota</taxon>
        <taxon>Viridiplantae</taxon>
        <taxon>Streptophyta</taxon>
        <taxon>Embryophyta</taxon>
        <taxon>Tracheophyta</taxon>
        <taxon>Spermatophyta</taxon>
        <taxon>Magnoliopsida</taxon>
        <taxon>eudicotyledons</taxon>
        <taxon>Gunneridae</taxon>
        <taxon>Pentapetalae</taxon>
        <taxon>asterids</taxon>
        <taxon>campanulids</taxon>
        <taxon>Asterales</taxon>
        <taxon>Asteraceae</taxon>
        <taxon>Asteroideae</taxon>
        <taxon>Anthemideae</taxon>
        <taxon>Anthemidinae</taxon>
        <taxon>Tanacetum</taxon>
    </lineage>
</organism>
<accession>A0A699T5D2</accession>
<proteinExistence type="predicted"/>
<dbReference type="AlphaFoldDB" id="A0A699T5D2"/>
<name>A0A699T5D2_TANCI</name>
<dbReference type="EMBL" id="BKCJ011209689">
    <property type="protein sequence ID" value="GFD04146.1"/>
    <property type="molecule type" value="Genomic_DNA"/>
</dbReference>
<comment type="caution">
    <text evidence="1">The sequence shown here is derived from an EMBL/GenBank/DDBJ whole genome shotgun (WGS) entry which is preliminary data.</text>
</comment>
<feature type="non-terminal residue" evidence="1">
    <location>
        <position position="1"/>
    </location>
</feature>
<reference evidence="1" key="1">
    <citation type="journal article" date="2019" name="Sci. Rep.">
        <title>Draft genome of Tanacetum cinerariifolium, the natural source of mosquito coil.</title>
        <authorList>
            <person name="Yamashiro T."/>
            <person name="Shiraishi A."/>
            <person name="Satake H."/>
            <person name="Nakayama K."/>
        </authorList>
    </citation>
    <scope>NUCLEOTIDE SEQUENCE</scope>
</reference>
<evidence type="ECO:0000313" key="1">
    <source>
        <dbReference type="EMBL" id="GFD04146.1"/>
    </source>
</evidence>